<dbReference type="RefSeq" id="WP_377089239.1">
    <property type="nucleotide sequence ID" value="NZ_JBHSJL010000014.1"/>
</dbReference>
<evidence type="ECO:0000256" key="2">
    <source>
        <dbReference type="ARBA" id="ARBA00009904"/>
    </source>
</evidence>
<comment type="similarity">
    <text evidence="2">Belongs to the V-ATPase 116 kDa subunit family.</text>
</comment>
<keyword evidence="4 9" id="KW-0812">Transmembrane</keyword>
<dbReference type="Proteomes" id="UP001597389">
    <property type="component" value="Unassembled WGS sequence"/>
</dbReference>
<feature type="transmembrane region" description="Helical" evidence="9">
    <location>
        <begin position="420"/>
        <end position="440"/>
    </location>
</feature>
<keyword evidence="5 9" id="KW-1133">Transmembrane helix</keyword>
<keyword evidence="11" id="KW-1185">Reference proteome</keyword>
<evidence type="ECO:0000256" key="1">
    <source>
        <dbReference type="ARBA" id="ARBA00004141"/>
    </source>
</evidence>
<evidence type="ECO:0000256" key="8">
    <source>
        <dbReference type="SAM" id="Coils"/>
    </source>
</evidence>
<dbReference type="Pfam" id="PF01496">
    <property type="entry name" value="V_ATPase_I"/>
    <property type="match status" value="1"/>
</dbReference>
<evidence type="ECO:0000313" key="11">
    <source>
        <dbReference type="Proteomes" id="UP001597389"/>
    </source>
</evidence>
<feature type="transmembrane region" description="Helical" evidence="9">
    <location>
        <begin position="309"/>
        <end position="338"/>
    </location>
</feature>
<sequence>MSIVALKSLVLIGFSEQKEAVYEALQELGCLHLVSLDSASGGVSNVALGDATIEAWQLLKRWHIDGTRPASVGQLSLMEVQERALELEQRMERLNDELELVEARIKEVEPWGDFEFSSLESMGGLSLWFYLIPHHRVSELSDLDWVWQEVGKDHRHCYVVVIARDEPLGFESERQHLGKDSLSTLRGRKAEVEDALSHAQIEGAELARELPRFVEHIMQLQDVGERSRAVQMGYEGAGMFAVKAWVPGEKVETVQEVADGYQLARVVEDVRDDEQPPTLFENPASTQVGESLISFYMTPSYRLWDPSFVVLYSFTLFFAMIMSDAGYGVVMAVLLGVFWKRIESANVKHLCLLLTISTLVWGVLVGSYFGIEPDGGSLFGMLHVLDMQDMDGMMALSIVIGAVHIMLANAIDAWRLRRSAAAWAPLGWIVVLFNALMIYLGGSHEGLKTAGGVGIVTGLVMIVIFTGAGQGHGVMKQLGTGAMALTKLSEAFGNVLSYLRLFALGVASAALAGAFNDLASQANASVKGLGFLLAIVILLVGHTLNFILAIMSGFIHGLRLNLIEFFNWSVGEEGYAFRAFKKKNKPTN</sequence>
<dbReference type="PANTHER" id="PTHR11629">
    <property type="entry name" value="VACUOLAR PROTON ATPASES"/>
    <property type="match status" value="1"/>
</dbReference>
<dbReference type="PANTHER" id="PTHR11629:SF63">
    <property type="entry name" value="V-TYPE PROTON ATPASE SUBUNIT A"/>
    <property type="match status" value="1"/>
</dbReference>
<feature type="transmembrane region" description="Helical" evidence="9">
    <location>
        <begin position="495"/>
        <end position="516"/>
    </location>
</feature>
<evidence type="ECO:0000256" key="3">
    <source>
        <dbReference type="ARBA" id="ARBA00022448"/>
    </source>
</evidence>
<evidence type="ECO:0000256" key="9">
    <source>
        <dbReference type="SAM" id="Phobius"/>
    </source>
</evidence>
<dbReference type="EMBL" id="JBHUJB010000011">
    <property type="protein sequence ID" value="MFD2157691.1"/>
    <property type="molecule type" value="Genomic_DNA"/>
</dbReference>
<feature type="transmembrane region" description="Helical" evidence="9">
    <location>
        <begin position="350"/>
        <end position="371"/>
    </location>
</feature>
<keyword evidence="8" id="KW-0175">Coiled coil</keyword>
<accession>A0ABW4Z6U2</accession>
<feature type="coiled-coil region" evidence="8">
    <location>
        <begin position="77"/>
        <end position="104"/>
    </location>
</feature>
<feature type="transmembrane region" description="Helical" evidence="9">
    <location>
        <begin position="528"/>
        <end position="551"/>
    </location>
</feature>
<evidence type="ECO:0000256" key="5">
    <source>
        <dbReference type="ARBA" id="ARBA00022989"/>
    </source>
</evidence>
<protein>
    <submittedName>
        <fullName evidence="10">V-type ATP synthase subunit I</fullName>
    </submittedName>
</protein>
<evidence type="ECO:0000256" key="4">
    <source>
        <dbReference type="ARBA" id="ARBA00022692"/>
    </source>
</evidence>
<reference evidence="11" key="1">
    <citation type="journal article" date="2019" name="Int. J. Syst. Evol. Microbiol.">
        <title>The Global Catalogue of Microorganisms (GCM) 10K type strain sequencing project: providing services to taxonomists for standard genome sequencing and annotation.</title>
        <authorList>
            <consortium name="The Broad Institute Genomics Platform"/>
            <consortium name="The Broad Institute Genome Sequencing Center for Infectious Disease"/>
            <person name="Wu L."/>
            <person name="Ma J."/>
        </authorList>
    </citation>
    <scope>NUCLEOTIDE SEQUENCE [LARGE SCALE GENOMIC DNA]</scope>
    <source>
        <strain evidence="11">CCUG 57942</strain>
    </source>
</reference>
<feature type="transmembrane region" description="Helical" evidence="9">
    <location>
        <begin position="391"/>
        <end position="408"/>
    </location>
</feature>
<comment type="caution">
    <text evidence="10">The sequence shown here is derived from an EMBL/GenBank/DDBJ whole genome shotgun (WGS) entry which is preliminary data.</text>
</comment>
<keyword evidence="6" id="KW-0406">Ion transport</keyword>
<name>A0ABW4Z6U2_9BACT</name>
<keyword evidence="7 9" id="KW-0472">Membrane</keyword>
<comment type="subcellular location">
    <subcellularLocation>
        <location evidence="1">Membrane</location>
        <topology evidence="1">Multi-pass membrane protein</topology>
    </subcellularLocation>
</comment>
<evidence type="ECO:0000256" key="7">
    <source>
        <dbReference type="ARBA" id="ARBA00023136"/>
    </source>
</evidence>
<evidence type="ECO:0000256" key="6">
    <source>
        <dbReference type="ARBA" id="ARBA00023065"/>
    </source>
</evidence>
<proteinExistence type="inferred from homology"/>
<evidence type="ECO:0000313" key="10">
    <source>
        <dbReference type="EMBL" id="MFD2157691.1"/>
    </source>
</evidence>
<keyword evidence="3" id="KW-0813">Transport</keyword>
<organism evidence="10 11">
    <name type="scientific">Rubritalea tangerina</name>
    <dbReference type="NCBI Taxonomy" id="430798"/>
    <lineage>
        <taxon>Bacteria</taxon>
        <taxon>Pseudomonadati</taxon>
        <taxon>Verrucomicrobiota</taxon>
        <taxon>Verrucomicrobiia</taxon>
        <taxon>Verrucomicrobiales</taxon>
        <taxon>Rubritaleaceae</taxon>
        <taxon>Rubritalea</taxon>
    </lineage>
</organism>
<dbReference type="InterPro" id="IPR002490">
    <property type="entry name" value="V-ATPase_116kDa_su"/>
</dbReference>
<feature type="transmembrane region" description="Helical" evidence="9">
    <location>
        <begin position="452"/>
        <end position="474"/>
    </location>
</feature>
<gene>
    <name evidence="10" type="ORF">ACFSW8_02135</name>
</gene>